<dbReference type="InterPro" id="IPR004813">
    <property type="entry name" value="OPT"/>
</dbReference>
<dbReference type="InterPro" id="IPR045035">
    <property type="entry name" value="YSL-like"/>
</dbReference>
<name>A0A0D0A969_9AGAM</name>
<proteinExistence type="inferred from homology"/>
<reference evidence="7 8" key="1">
    <citation type="submission" date="2014-04" db="EMBL/GenBank/DDBJ databases">
        <authorList>
            <consortium name="DOE Joint Genome Institute"/>
            <person name="Kuo A."/>
            <person name="Ruytinx J."/>
            <person name="Rineau F."/>
            <person name="Colpaert J."/>
            <person name="Kohler A."/>
            <person name="Nagy L.G."/>
            <person name="Floudas D."/>
            <person name="Copeland A."/>
            <person name="Barry K.W."/>
            <person name="Cichocki N."/>
            <person name="Veneault-Fourrey C."/>
            <person name="LaButti K."/>
            <person name="Lindquist E.A."/>
            <person name="Lipzen A."/>
            <person name="Lundell T."/>
            <person name="Morin E."/>
            <person name="Murat C."/>
            <person name="Sun H."/>
            <person name="Tunlid A."/>
            <person name="Henrissat B."/>
            <person name="Grigoriev I.V."/>
            <person name="Hibbett D.S."/>
            <person name="Martin F."/>
            <person name="Nordberg H.P."/>
            <person name="Cantor M.N."/>
            <person name="Hua S.X."/>
        </authorList>
    </citation>
    <scope>NUCLEOTIDE SEQUENCE [LARGE SCALE GENOMIC DNA]</scope>
    <source>
        <strain evidence="7 8">UH-Slu-Lm8-n1</strain>
    </source>
</reference>
<dbReference type="InParanoid" id="A0A0D0A969"/>
<evidence type="ECO:0000256" key="1">
    <source>
        <dbReference type="ARBA" id="ARBA00004141"/>
    </source>
</evidence>
<dbReference type="Proteomes" id="UP000054485">
    <property type="component" value="Unassembled WGS sequence"/>
</dbReference>
<dbReference type="EMBL" id="KN835715">
    <property type="protein sequence ID" value="KIK34699.1"/>
    <property type="molecule type" value="Genomic_DNA"/>
</dbReference>
<keyword evidence="5" id="KW-1133">Transmembrane helix</keyword>
<dbReference type="OrthoDB" id="627262at2759"/>
<dbReference type="GO" id="GO:0035673">
    <property type="term" value="F:oligopeptide transmembrane transporter activity"/>
    <property type="evidence" value="ECO:0007669"/>
    <property type="project" value="InterPro"/>
</dbReference>
<dbReference type="GO" id="GO:0000329">
    <property type="term" value="C:fungal-type vacuole membrane"/>
    <property type="evidence" value="ECO:0007669"/>
    <property type="project" value="TreeGrafter"/>
</dbReference>
<dbReference type="Pfam" id="PF03169">
    <property type="entry name" value="OPT"/>
    <property type="match status" value="1"/>
</dbReference>
<sequence length="142" mass="14986">MGGLLSILGVRALGETDLNPVSGLGKISQLLFAWIQPGNVLANTIAGGVAEAGAQQARDLMQDLKTGHLVRASPQAQFYGQLIGSSLSIIVSATAYTLYQRAYTIPGPPFPAPTAYVWLSLARLLCDGQLPQNSASYMVLLQ</sequence>
<keyword evidence="6" id="KW-0472">Membrane</keyword>
<organism evidence="7 8">
    <name type="scientific">Suillus luteus UH-Slu-Lm8-n1</name>
    <dbReference type="NCBI Taxonomy" id="930992"/>
    <lineage>
        <taxon>Eukaryota</taxon>
        <taxon>Fungi</taxon>
        <taxon>Dikarya</taxon>
        <taxon>Basidiomycota</taxon>
        <taxon>Agaricomycotina</taxon>
        <taxon>Agaricomycetes</taxon>
        <taxon>Agaricomycetidae</taxon>
        <taxon>Boletales</taxon>
        <taxon>Suillineae</taxon>
        <taxon>Suillaceae</taxon>
        <taxon>Suillus</taxon>
    </lineage>
</organism>
<protein>
    <submittedName>
        <fullName evidence="7">Uncharacterized protein</fullName>
    </submittedName>
</protein>
<evidence type="ECO:0000256" key="5">
    <source>
        <dbReference type="ARBA" id="ARBA00022989"/>
    </source>
</evidence>
<keyword evidence="8" id="KW-1185">Reference proteome</keyword>
<evidence type="ECO:0000313" key="8">
    <source>
        <dbReference type="Proteomes" id="UP000054485"/>
    </source>
</evidence>
<reference evidence="8" key="2">
    <citation type="submission" date="2015-01" db="EMBL/GenBank/DDBJ databases">
        <title>Evolutionary Origins and Diversification of the Mycorrhizal Mutualists.</title>
        <authorList>
            <consortium name="DOE Joint Genome Institute"/>
            <consortium name="Mycorrhizal Genomics Consortium"/>
            <person name="Kohler A."/>
            <person name="Kuo A."/>
            <person name="Nagy L.G."/>
            <person name="Floudas D."/>
            <person name="Copeland A."/>
            <person name="Barry K.W."/>
            <person name="Cichocki N."/>
            <person name="Veneault-Fourrey C."/>
            <person name="LaButti K."/>
            <person name="Lindquist E.A."/>
            <person name="Lipzen A."/>
            <person name="Lundell T."/>
            <person name="Morin E."/>
            <person name="Murat C."/>
            <person name="Riley R."/>
            <person name="Ohm R."/>
            <person name="Sun H."/>
            <person name="Tunlid A."/>
            <person name="Henrissat B."/>
            <person name="Grigoriev I.V."/>
            <person name="Hibbett D.S."/>
            <person name="Martin F."/>
        </authorList>
    </citation>
    <scope>NUCLEOTIDE SEQUENCE [LARGE SCALE GENOMIC DNA]</scope>
    <source>
        <strain evidence="8">UH-Slu-Lm8-n1</strain>
    </source>
</reference>
<dbReference type="STRING" id="930992.A0A0D0A969"/>
<evidence type="ECO:0000256" key="4">
    <source>
        <dbReference type="ARBA" id="ARBA00022692"/>
    </source>
</evidence>
<dbReference type="PANTHER" id="PTHR31645">
    <property type="entry name" value="OLIGOPEPTIDE TRANSPORTER YGL114W-RELATED"/>
    <property type="match status" value="1"/>
</dbReference>
<evidence type="ECO:0000256" key="2">
    <source>
        <dbReference type="ARBA" id="ARBA00008807"/>
    </source>
</evidence>
<evidence type="ECO:0000313" key="7">
    <source>
        <dbReference type="EMBL" id="KIK34699.1"/>
    </source>
</evidence>
<evidence type="ECO:0000256" key="3">
    <source>
        <dbReference type="ARBA" id="ARBA00022448"/>
    </source>
</evidence>
<comment type="subcellular location">
    <subcellularLocation>
        <location evidence="1">Membrane</location>
        <topology evidence="1">Multi-pass membrane protein</topology>
    </subcellularLocation>
</comment>
<dbReference type="HOGENOM" id="CLU_1817088_0_0_1"/>
<gene>
    <name evidence="7" type="ORF">CY34DRAFT_17535</name>
</gene>
<keyword evidence="3" id="KW-0813">Transport</keyword>
<comment type="similarity">
    <text evidence="2">Belongs to the oligopeptide OPT transporter family.</text>
</comment>
<dbReference type="AlphaFoldDB" id="A0A0D0A969"/>
<evidence type="ECO:0000256" key="6">
    <source>
        <dbReference type="ARBA" id="ARBA00023136"/>
    </source>
</evidence>
<dbReference type="PANTHER" id="PTHR31645:SF0">
    <property type="entry name" value="OLIGOPEPTIDE TRANSPORTER YGL114W-RELATED"/>
    <property type="match status" value="1"/>
</dbReference>
<accession>A0A0D0A969</accession>
<keyword evidence="4" id="KW-0812">Transmembrane</keyword>